<evidence type="ECO:0000256" key="7">
    <source>
        <dbReference type="ARBA" id="ARBA00023136"/>
    </source>
</evidence>
<dbReference type="InterPro" id="IPR050763">
    <property type="entry name" value="ABC_transporter_ATP-binding"/>
</dbReference>
<evidence type="ECO:0000256" key="9">
    <source>
        <dbReference type="ARBA" id="ARBA00049985"/>
    </source>
</evidence>
<dbReference type="RefSeq" id="WP_330431384.1">
    <property type="nucleotide sequence ID" value="NZ_JAZDUF010000001.1"/>
</dbReference>
<keyword evidence="6" id="KW-1278">Translocase</keyword>
<dbReference type="SMART" id="SM00382">
    <property type="entry name" value="AAA"/>
    <property type="match status" value="1"/>
</dbReference>
<evidence type="ECO:0000256" key="2">
    <source>
        <dbReference type="ARBA" id="ARBA00022448"/>
    </source>
</evidence>
<dbReference type="InterPro" id="IPR027417">
    <property type="entry name" value="P-loop_NTPase"/>
</dbReference>
<feature type="region of interest" description="Disordered" evidence="10">
    <location>
        <begin position="311"/>
        <end position="340"/>
    </location>
</feature>
<dbReference type="PROSITE" id="PS00211">
    <property type="entry name" value="ABC_TRANSPORTER_1"/>
    <property type="match status" value="1"/>
</dbReference>
<evidence type="ECO:0000256" key="5">
    <source>
        <dbReference type="ARBA" id="ARBA00022840"/>
    </source>
</evidence>
<sequence>MTTTHSGNSIAVRGLRKTYGDKVVLDGLDLTIAAGEVFALLGPNGSGKTTTVNILSTLLPADAGTVEVGGHDLADDADGIRSVIGVTGQFAALDDLLTGRENLRLMADLRHLGRAAGAARVDDLLAQFGLTDAADKPVSTYSGGMKRRLDLAMTLVSTPDVIFLDEPTTGLDPRSRRDLWETIAGLAHSGVTILLTTQYLEEADQLADRIAVLDAGRIVAEGTAGDLKKLVHGAAVRLVFTDDTDFDRAAATFPDAVAHAAGRRVDVPTDDTVRTLREALSRIESENLELADVSIHTPTLDDVFFALTGHRPASEGPGTEAVDQPVAVDQTTTHSEGVPR</sequence>
<feature type="compositionally biased region" description="Polar residues" evidence="10">
    <location>
        <begin position="329"/>
        <end position="340"/>
    </location>
</feature>
<proteinExistence type="inferred from homology"/>
<comment type="subcellular location">
    <subcellularLocation>
        <location evidence="1">Cell membrane</location>
        <topology evidence="1">Peripheral membrane protein</topology>
        <orientation evidence="1">Cytoplasmic side</orientation>
    </subcellularLocation>
</comment>
<dbReference type="Pfam" id="PF00005">
    <property type="entry name" value="ABC_tran"/>
    <property type="match status" value="1"/>
</dbReference>
<dbReference type="SUPFAM" id="SSF52540">
    <property type="entry name" value="P-loop containing nucleoside triphosphate hydrolases"/>
    <property type="match status" value="1"/>
</dbReference>
<accession>A0ABU7M9H2</accession>
<dbReference type="InterPro" id="IPR003593">
    <property type="entry name" value="AAA+_ATPase"/>
</dbReference>
<dbReference type="PROSITE" id="PS50893">
    <property type="entry name" value="ABC_TRANSPORTER_2"/>
    <property type="match status" value="1"/>
</dbReference>
<protein>
    <submittedName>
        <fullName evidence="12">ATP-binding cassette domain-containing protein</fullName>
    </submittedName>
</protein>
<dbReference type="Proteomes" id="UP001347146">
    <property type="component" value="Unassembled WGS sequence"/>
</dbReference>
<comment type="similarity">
    <text evidence="9">Belongs to the ABC transporter superfamily. Drug exporter-1 (DrugE1) (TC 3.A.1.105) family.</text>
</comment>
<name>A0ABU7M9H2_9ACTN</name>
<evidence type="ECO:0000313" key="12">
    <source>
        <dbReference type="EMBL" id="MEE3849768.1"/>
    </source>
</evidence>
<dbReference type="NCBIfam" id="TIGR01188">
    <property type="entry name" value="drrA"/>
    <property type="match status" value="1"/>
</dbReference>
<evidence type="ECO:0000256" key="3">
    <source>
        <dbReference type="ARBA" id="ARBA00022475"/>
    </source>
</evidence>
<keyword evidence="7" id="KW-0472">Membrane</keyword>
<dbReference type="GO" id="GO:0005524">
    <property type="term" value="F:ATP binding"/>
    <property type="evidence" value="ECO:0007669"/>
    <property type="project" value="UniProtKB-KW"/>
</dbReference>
<dbReference type="InterPro" id="IPR003439">
    <property type="entry name" value="ABC_transporter-like_ATP-bd"/>
</dbReference>
<dbReference type="PANTHER" id="PTHR42711:SF19">
    <property type="entry name" value="DOXORUBICIN RESISTANCE ATP-BINDING PROTEIN DRRA"/>
    <property type="match status" value="1"/>
</dbReference>
<evidence type="ECO:0000256" key="10">
    <source>
        <dbReference type="SAM" id="MobiDB-lite"/>
    </source>
</evidence>
<dbReference type="InterPro" id="IPR017871">
    <property type="entry name" value="ABC_transporter-like_CS"/>
</dbReference>
<reference evidence="12 13" key="1">
    <citation type="submission" date="2024-01" db="EMBL/GenBank/DDBJ databases">
        <title>Draft genome sequence of Gordonia sp. LSe1-13.</title>
        <authorList>
            <person name="Suphannarot A."/>
            <person name="Mingma R."/>
        </authorList>
    </citation>
    <scope>NUCLEOTIDE SEQUENCE [LARGE SCALE GENOMIC DNA]</scope>
    <source>
        <strain evidence="12 13">LSe1-13</strain>
    </source>
</reference>
<keyword evidence="8" id="KW-0046">Antibiotic resistance</keyword>
<keyword evidence="3" id="KW-1003">Cell membrane</keyword>
<evidence type="ECO:0000256" key="1">
    <source>
        <dbReference type="ARBA" id="ARBA00004413"/>
    </source>
</evidence>
<comment type="caution">
    <text evidence="12">The sequence shown here is derived from an EMBL/GenBank/DDBJ whole genome shotgun (WGS) entry which is preliminary data.</text>
</comment>
<keyword evidence="5 12" id="KW-0067">ATP-binding</keyword>
<evidence type="ECO:0000256" key="6">
    <source>
        <dbReference type="ARBA" id="ARBA00022967"/>
    </source>
</evidence>
<keyword evidence="4" id="KW-0547">Nucleotide-binding</keyword>
<dbReference type="InterPro" id="IPR005894">
    <property type="entry name" value="DrrA"/>
</dbReference>
<keyword evidence="2" id="KW-0813">Transport</keyword>
<feature type="domain" description="ABC transporter" evidence="11">
    <location>
        <begin position="10"/>
        <end position="240"/>
    </location>
</feature>
<evidence type="ECO:0000259" key="11">
    <source>
        <dbReference type="PROSITE" id="PS50893"/>
    </source>
</evidence>
<gene>
    <name evidence="12" type="ORF">VZC37_05460</name>
</gene>
<dbReference type="EMBL" id="JAZDUF010000001">
    <property type="protein sequence ID" value="MEE3849768.1"/>
    <property type="molecule type" value="Genomic_DNA"/>
</dbReference>
<keyword evidence="13" id="KW-1185">Reference proteome</keyword>
<dbReference type="Gene3D" id="3.40.50.300">
    <property type="entry name" value="P-loop containing nucleotide triphosphate hydrolases"/>
    <property type="match status" value="1"/>
</dbReference>
<organism evidence="12 13">
    <name type="scientific">Gordonia sesuvii</name>
    <dbReference type="NCBI Taxonomy" id="3116777"/>
    <lineage>
        <taxon>Bacteria</taxon>
        <taxon>Bacillati</taxon>
        <taxon>Actinomycetota</taxon>
        <taxon>Actinomycetes</taxon>
        <taxon>Mycobacteriales</taxon>
        <taxon>Gordoniaceae</taxon>
        <taxon>Gordonia</taxon>
    </lineage>
</organism>
<evidence type="ECO:0000256" key="8">
    <source>
        <dbReference type="ARBA" id="ARBA00023251"/>
    </source>
</evidence>
<dbReference type="PANTHER" id="PTHR42711">
    <property type="entry name" value="ABC TRANSPORTER ATP-BINDING PROTEIN"/>
    <property type="match status" value="1"/>
</dbReference>
<evidence type="ECO:0000256" key="4">
    <source>
        <dbReference type="ARBA" id="ARBA00022741"/>
    </source>
</evidence>
<evidence type="ECO:0000313" key="13">
    <source>
        <dbReference type="Proteomes" id="UP001347146"/>
    </source>
</evidence>